<organism evidence="1 2">
    <name type="scientific">Meloidogyne javanica</name>
    <name type="common">Root-knot nematode worm</name>
    <dbReference type="NCBI Taxonomy" id="6303"/>
    <lineage>
        <taxon>Eukaryota</taxon>
        <taxon>Metazoa</taxon>
        <taxon>Ecdysozoa</taxon>
        <taxon>Nematoda</taxon>
        <taxon>Chromadorea</taxon>
        <taxon>Rhabditida</taxon>
        <taxon>Tylenchina</taxon>
        <taxon>Tylenchomorpha</taxon>
        <taxon>Tylenchoidea</taxon>
        <taxon>Meloidogynidae</taxon>
        <taxon>Meloidogyninae</taxon>
        <taxon>Meloidogyne</taxon>
        <taxon>Meloidogyne incognita group</taxon>
    </lineage>
</organism>
<protein>
    <submittedName>
        <fullName evidence="2">Uncharacterized protein</fullName>
    </submittedName>
</protein>
<dbReference type="AlphaFoldDB" id="A0A915LNB9"/>
<sequence length="86" mass="9889">MNGLKSRMAEKLDSIGKVKRSAWADNRDLIIATVLDPRFKLVYLEANRIEEYKVWLIAEAEKLVQLEARRSGESVQQAQLEESIND</sequence>
<dbReference type="WBParaSite" id="scaffold14582_cov122.g17537">
    <property type="protein sequence ID" value="scaffold14582_cov122.g17537"/>
    <property type="gene ID" value="scaffold14582_cov122.g17537"/>
</dbReference>
<evidence type="ECO:0000313" key="2">
    <source>
        <dbReference type="WBParaSite" id="scaffold14582_cov122.g17537"/>
    </source>
</evidence>
<proteinExistence type="predicted"/>
<dbReference type="Proteomes" id="UP000887561">
    <property type="component" value="Unplaced"/>
</dbReference>
<accession>A0A915LNB9</accession>
<keyword evidence="1" id="KW-1185">Reference proteome</keyword>
<name>A0A915LNB9_MELJA</name>
<evidence type="ECO:0000313" key="1">
    <source>
        <dbReference type="Proteomes" id="UP000887561"/>
    </source>
</evidence>
<reference evidence="2" key="1">
    <citation type="submission" date="2022-11" db="UniProtKB">
        <authorList>
            <consortium name="WormBaseParasite"/>
        </authorList>
    </citation>
    <scope>IDENTIFICATION</scope>
</reference>